<dbReference type="AlphaFoldDB" id="A0AAV8YYK2"/>
<comment type="caution">
    <text evidence="2">The sequence shown here is derived from an EMBL/GenBank/DDBJ whole genome shotgun (WGS) entry which is preliminary data.</text>
</comment>
<protein>
    <submittedName>
        <fullName evidence="2">Uncharacterized protein</fullName>
    </submittedName>
</protein>
<evidence type="ECO:0000256" key="1">
    <source>
        <dbReference type="SAM" id="MobiDB-lite"/>
    </source>
</evidence>
<dbReference type="Proteomes" id="UP001162162">
    <property type="component" value="Unassembled WGS sequence"/>
</dbReference>
<organism evidence="2 3">
    <name type="scientific">Aromia moschata</name>
    <dbReference type="NCBI Taxonomy" id="1265417"/>
    <lineage>
        <taxon>Eukaryota</taxon>
        <taxon>Metazoa</taxon>
        <taxon>Ecdysozoa</taxon>
        <taxon>Arthropoda</taxon>
        <taxon>Hexapoda</taxon>
        <taxon>Insecta</taxon>
        <taxon>Pterygota</taxon>
        <taxon>Neoptera</taxon>
        <taxon>Endopterygota</taxon>
        <taxon>Coleoptera</taxon>
        <taxon>Polyphaga</taxon>
        <taxon>Cucujiformia</taxon>
        <taxon>Chrysomeloidea</taxon>
        <taxon>Cerambycidae</taxon>
        <taxon>Cerambycinae</taxon>
        <taxon>Callichromatini</taxon>
        <taxon>Aromia</taxon>
    </lineage>
</organism>
<name>A0AAV8YYK2_9CUCU</name>
<feature type="compositionally biased region" description="Pro residues" evidence="1">
    <location>
        <begin position="131"/>
        <end position="146"/>
    </location>
</feature>
<accession>A0AAV8YYK2</accession>
<feature type="region of interest" description="Disordered" evidence="1">
    <location>
        <begin position="120"/>
        <end position="166"/>
    </location>
</feature>
<reference evidence="2" key="1">
    <citation type="journal article" date="2023" name="Insect Mol. Biol.">
        <title>Genome sequencing provides insights into the evolution of gene families encoding plant cell wall-degrading enzymes in longhorned beetles.</title>
        <authorList>
            <person name="Shin N.R."/>
            <person name="Okamura Y."/>
            <person name="Kirsch R."/>
            <person name="Pauchet Y."/>
        </authorList>
    </citation>
    <scope>NUCLEOTIDE SEQUENCE</scope>
    <source>
        <strain evidence="2">AMC_N1</strain>
    </source>
</reference>
<keyword evidence="3" id="KW-1185">Reference proteome</keyword>
<feature type="region of interest" description="Disordered" evidence="1">
    <location>
        <begin position="56"/>
        <end position="90"/>
    </location>
</feature>
<feature type="compositionally biased region" description="Low complexity" evidence="1">
    <location>
        <begin position="56"/>
        <end position="85"/>
    </location>
</feature>
<evidence type="ECO:0000313" key="2">
    <source>
        <dbReference type="EMBL" id="KAJ8956119.1"/>
    </source>
</evidence>
<gene>
    <name evidence="2" type="ORF">NQ318_016574</name>
</gene>
<sequence length="276" mass="30145">MPQPIVGATVPSSASQQPFVPITIPQQYVSTTPPQQMNIQQQISSSLPQPQVLAPAPVQLSSSVPSQQMQTSLHQPSLSSSLPPQHDMPLQIPSISQQVQPTHVLPHSMVSTLSQPVGQVPIHQPTIPTNLPQPQPPINQPRPILNPSPCRRSPKSWRRPPQPVVTSPQQLMLNMTQPLDMQNVMYQQQVFSAAPAYILVGIRAEFGCIGRAAAYKLPAFGVGRRHNAELCGEEVAGGISSICWKAPGEARPRHLRVMSSTMPIFRVCNTSYLLFP</sequence>
<evidence type="ECO:0000313" key="3">
    <source>
        <dbReference type="Proteomes" id="UP001162162"/>
    </source>
</evidence>
<proteinExistence type="predicted"/>
<dbReference type="EMBL" id="JAPWTK010000033">
    <property type="protein sequence ID" value="KAJ8956119.1"/>
    <property type="molecule type" value="Genomic_DNA"/>
</dbReference>